<reference evidence="2" key="1">
    <citation type="journal article" date="2015" name="J. Biotechnol.">
        <title>Complete genome sequence of the actinobacterium Streptomyces glaucescens GLA.O (DSM 40922) consisting of a linear chromosome and one linear plasmid.</title>
        <authorList>
            <person name="Ortseifen V."/>
            <person name="Winkler A."/>
            <person name="Albersmeier A."/>
            <person name="Wendler S."/>
            <person name="Puhler A."/>
            <person name="Kalinowski J."/>
            <person name="Ruckert C."/>
        </authorList>
    </citation>
    <scope>NUCLEOTIDE SEQUENCE [LARGE SCALE GENOMIC DNA]</scope>
    <source>
        <strain evidence="2">DSM 40922 / GLA O</strain>
    </source>
</reference>
<name>A0A089X4A7_STRGA</name>
<keyword evidence="2" id="KW-1185">Reference proteome</keyword>
<dbReference type="KEGG" id="sgu:SGLAU_03290"/>
<organism evidence="1 2">
    <name type="scientific">Streptomyces glaucescens</name>
    <dbReference type="NCBI Taxonomy" id="1907"/>
    <lineage>
        <taxon>Bacteria</taxon>
        <taxon>Bacillati</taxon>
        <taxon>Actinomycetota</taxon>
        <taxon>Actinomycetes</taxon>
        <taxon>Kitasatosporales</taxon>
        <taxon>Streptomycetaceae</taxon>
        <taxon>Streptomyces</taxon>
    </lineage>
</organism>
<evidence type="ECO:0000313" key="2">
    <source>
        <dbReference type="Proteomes" id="UP000029482"/>
    </source>
</evidence>
<dbReference type="Proteomes" id="UP000029482">
    <property type="component" value="Chromosome"/>
</dbReference>
<evidence type="ECO:0000313" key="1">
    <source>
        <dbReference type="EMBL" id="AIR96686.1"/>
    </source>
</evidence>
<proteinExistence type="predicted"/>
<protein>
    <submittedName>
        <fullName evidence="1">Uncharacterized protein</fullName>
    </submittedName>
</protein>
<dbReference type="RefSeq" id="WP_043498192.1">
    <property type="nucleotide sequence ID" value="NZ_CP009438.1"/>
</dbReference>
<dbReference type="HOGENOM" id="CLU_2703252_0_0_11"/>
<gene>
    <name evidence="1" type="ORF">SGLAU_03290</name>
</gene>
<dbReference type="OrthoDB" id="4261126at2"/>
<dbReference type="AlphaFoldDB" id="A0A089X4A7"/>
<dbReference type="STRING" id="1907.SGLAU_03290"/>
<dbReference type="EMBL" id="CP009438">
    <property type="protein sequence ID" value="AIR96686.1"/>
    <property type="molecule type" value="Genomic_DNA"/>
</dbReference>
<accession>A0A089X4A7</accession>
<sequence length="73" mass="7275">MADIGTSAKTLQSDLIDLSDVPLARLGEVALLPAAVTGLLDGLTASPTPLCEGQMAALCGTAPWAPGGTPRES</sequence>